<evidence type="ECO:0000256" key="1">
    <source>
        <dbReference type="SAM" id="MobiDB-lite"/>
    </source>
</evidence>
<protein>
    <submittedName>
        <fullName evidence="3">Uncharacterized protein</fullName>
    </submittedName>
</protein>
<feature type="region of interest" description="Disordered" evidence="1">
    <location>
        <begin position="152"/>
        <end position="179"/>
    </location>
</feature>
<feature type="compositionally biased region" description="Basic residues" evidence="1">
    <location>
        <begin position="312"/>
        <end position="323"/>
    </location>
</feature>
<evidence type="ECO:0000313" key="3">
    <source>
        <dbReference type="EMBL" id="KAJ7424960.1"/>
    </source>
</evidence>
<keyword evidence="2" id="KW-0472">Membrane</keyword>
<comment type="caution">
    <text evidence="3">The sequence shown here is derived from an EMBL/GenBank/DDBJ whole genome shotgun (WGS) entry which is preliminary data.</text>
</comment>
<keyword evidence="2" id="KW-0812">Transmembrane</keyword>
<dbReference type="EMBL" id="WHWB01032587">
    <property type="protein sequence ID" value="KAJ7424960.1"/>
    <property type="molecule type" value="Genomic_DNA"/>
</dbReference>
<keyword evidence="4" id="KW-1185">Reference proteome</keyword>
<gene>
    <name evidence="3" type="ORF">WISP_25988</name>
</gene>
<name>A0ABQ9DSB8_9PASS</name>
<dbReference type="Proteomes" id="UP001145742">
    <property type="component" value="Unassembled WGS sequence"/>
</dbReference>
<feature type="region of interest" description="Disordered" evidence="1">
    <location>
        <begin position="1"/>
        <end position="20"/>
    </location>
</feature>
<sequence length="498" mass="54590">MNHHNAVSETGVQPTNQEVNAVPTTTCDVPVLTTWDGVQTQAEANKETVETQVANPEIAISTVPAKTTVETQPQAEANTVSVHSVETQTQAVDLKVAISTKSTGTVVQTQTQAEVNTASARSVGTQTQVTRPKITIVPIKKKTARMKETIKPIEPPPQLEREEDADEGAAAREEETAVTMEGAMAREERVVTVEEGAATREVGVVTRNRAHLMGLGEHPKESRGVSRERKETMQATQDRIALDEWYSDYLHKFPEEGKRGLVLILVLVPVLIPGLVLGHLMLHVGKLEAPGVRHRNLDGKKAVHIVEAKTQEKKHRSPRRKKATPSTLMKEPLTEHRSSQMENTSTRSNNRGALPSARRRRGTRMIIGFTGLCGFDGLAHRILRDTKLWYLLVPCTLMSSEHESTETVSISGVTEGSQDLLVVEADMSLTGHQWEKHSIVTGPEAPCILGMGYLKRGHFKDPKGYRWDFGVATVIEGKSKQLSTLPGLSEDPSVVGLL</sequence>
<proteinExistence type="predicted"/>
<feature type="region of interest" description="Disordered" evidence="1">
    <location>
        <begin position="307"/>
        <end position="358"/>
    </location>
</feature>
<organism evidence="3 4">
    <name type="scientific">Willisornis vidua</name>
    <name type="common">Xingu scale-backed antbird</name>
    <dbReference type="NCBI Taxonomy" id="1566151"/>
    <lineage>
        <taxon>Eukaryota</taxon>
        <taxon>Metazoa</taxon>
        <taxon>Chordata</taxon>
        <taxon>Craniata</taxon>
        <taxon>Vertebrata</taxon>
        <taxon>Euteleostomi</taxon>
        <taxon>Archelosauria</taxon>
        <taxon>Archosauria</taxon>
        <taxon>Dinosauria</taxon>
        <taxon>Saurischia</taxon>
        <taxon>Theropoda</taxon>
        <taxon>Coelurosauria</taxon>
        <taxon>Aves</taxon>
        <taxon>Neognathae</taxon>
        <taxon>Neoaves</taxon>
        <taxon>Telluraves</taxon>
        <taxon>Australaves</taxon>
        <taxon>Passeriformes</taxon>
        <taxon>Thamnophilidae</taxon>
        <taxon>Willisornis</taxon>
    </lineage>
</organism>
<feature type="transmembrane region" description="Helical" evidence="2">
    <location>
        <begin position="261"/>
        <end position="282"/>
    </location>
</feature>
<evidence type="ECO:0000313" key="4">
    <source>
        <dbReference type="Proteomes" id="UP001145742"/>
    </source>
</evidence>
<accession>A0ABQ9DSB8</accession>
<reference evidence="3" key="1">
    <citation type="submission" date="2019-10" db="EMBL/GenBank/DDBJ databases">
        <authorList>
            <person name="Soares A.E.R."/>
            <person name="Aleixo A."/>
            <person name="Schneider P."/>
            <person name="Miyaki C.Y."/>
            <person name="Schneider M.P."/>
            <person name="Mello C."/>
            <person name="Vasconcelos A.T.R."/>
        </authorList>
    </citation>
    <scope>NUCLEOTIDE SEQUENCE</scope>
    <source>
        <tissue evidence="3">Muscle</tissue>
    </source>
</reference>
<evidence type="ECO:0000256" key="2">
    <source>
        <dbReference type="SAM" id="Phobius"/>
    </source>
</evidence>
<keyword evidence="2" id="KW-1133">Transmembrane helix</keyword>
<feature type="compositionally biased region" description="Polar residues" evidence="1">
    <location>
        <begin position="340"/>
        <end position="351"/>
    </location>
</feature>